<dbReference type="InterPro" id="IPR001619">
    <property type="entry name" value="Sec1-like"/>
</dbReference>
<feature type="compositionally biased region" description="Polar residues" evidence="2">
    <location>
        <begin position="790"/>
        <end position="801"/>
    </location>
</feature>
<feature type="region of interest" description="Disordered" evidence="2">
    <location>
        <begin position="693"/>
        <end position="729"/>
    </location>
</feature>
<dbReference type="GO" id="GO:0016192">
    <property type="term" value="P:vesicle-mediated transport"/>
    <property type="evidence" value="ECO:0007669"/>
    <property type="project" value="InterPro"/>
</dbReference>
<comment type="caution">
    <text evidence="3">The sequence shown here is derived from an EMBL/GenBank/DDBJ whole genome shotgun (WGS) entry which is preliminary data.</text>
</comment>
<accession>A0A9W8DRV5</accession>
<comment type="similarity">
    <text evidence="1">Belongs to the STXBP/unc-18/SEC1 family.</text>
</comment>
<feature type="compositionally biased region" description="Polar residues" evidence="2">
    <location>
        <begin position="715"/>
        <end position="729"/>
    </location>
</feature>
<evidence type="ECO:0000313" key="3">
    <source>
        <dbReference type="EMBL" id="KAJ1916062.1"/>
    </source>
</evidence>
<name>A0A9W8DRV5_9FUNG</name>
<feature type="compositionally biased region" description="Low complexity" evidence="2">
    <location>
        <begin position="760"/>
        <end position="773"/>
    </location>
</feature>
<dbReference type="Gene3D" id="3.40.50.2060">
    <property type="match status" value="1"/>
</dbReference>
<gene>
    <name evidence="3" type="primary">sec1_3</name>
    <name evidence="3" type="ORF">H4219_003994</name>
</gene>
<dbReference type="Gene3D" id="3.90.830.10">
    <property type="entry name" value="Syntaxin Binding Protein 1, Chain A, domain 2"/>
    <property type="match status" value="1"/>
</dbReference>
<organism evidence="3 4">
    <name type="scientific">Mycoemilia scoparia</name>
    <dbReference type="NCBI Taxonomy" id="417184"/>
    <lineage>
        <taxon>Eukaryota</taxon>
        <taxon>Fungi</taxon>
        <taxon>Fungi incertae sedis</taxon>
        <taxon>Zoopagomycota</taxon>
        <taxon>Kickxellomycotina</taxon>
        <taxon>Kickxellomycetes</taxon>
        <taxon>Kickxellales</taxon>
        <taxon>Kickxellaceae</taxon>
        <taxon>Mycoemilia</taxon>
    </lineage>
</organism>
<dbReference type="AlphaFoldDB" id="A0A9W8DRV5"/>
<dbReference type="InterPro" id="IPR027482">
    <property type="entry name" value="Sec1-like_dom2"/>
</dbReference>
<protein>
    <submittedName>
        <fullName evidence="3">Syntaxin binding protein 1</fullName>
    </submittedName>
</protein>
<dbReference type="InterPro" id="IPR043154">
    <property type="entry name" value="Sec-1-like_dom1"/>
</dbReference>
<dbReference type="EMBL" id="JANBPU010000117">
    <property type="protein sequence ID" value="KAJ1916062.1"/>
    <property type="molecule type" value="Genomic_DNA"/>
</dbReference>
<dbReference type="Gene3D" id="3.40.50.1910">
    <property type="match status" value="2"/>
</dbReference>
<feature type="compositionally biased region" description="Low complexity" evidence="2">
    <location>
        <begin position="702"/>
        <end position="714"/>
    </location>
</feature>
<evidence type="ECO:0000256" key="1">
    <source>
        <dbReference type="ARBA" id="ARBA00009884"/>
    </source>
</evidence>
<dbReference type="Pfam" id="PF00995">
    <property type="entry name" value="Sec1"/>
    <property type="match status" value="2"/>
</dbReference>
<evidence type="ECO:0000256" key="2">
    <source>
        <dbReference type="SAM" id="MobiDB-lite"/>
    </source>
</evidence>
<feature type="region of interest" description="Disordered" evidence="2">
    <location>
        <begin position="760"/>
        <end position="816"/>
    </location>
</feature>
<dbReference type="SUPFAM" id="SSF56815">
    <property type="entry name" value="Sec1/munc18-like (SM) proteins"/>
    <property type="match status" value="1"/>
</dbReference>
<proteinExistence type="inferred from homology"/>
<dbReference type="Proteomes" id="UP001150538">
    <property type="component" value="Unassembled WGS sequence"/>
</dbReference>
<reference evidence="3" key="1">
    <citation type="submission" date="2022-07" db="EMBL/GenBank/DDBJ databases">
        <title>Phylogenomic reconstructions and comparative analyses of Kickxellomycotina fungi.</title>
        <authorList>
            <person name="Reynolds N.K."/>
            <person name="Stajich J.E."/>
            <person name="Barry K."/>
            <person name="Grigoriev I.V."/>
            <person name="Crous P."/>
            <person name="Smith M.E."/>
        </authorList>
    </citation>
    <scope>NUCLEOTIDE SEQUENCE</scope>
    <source>
        <strain evidence="3">NBRC 100468</strain>
    </source>
</reference>
<dbReference type="OrthoDB" id="2228at2759"/>
<dbReference type="PANTHER" id="PTHR11679">
    <property type="entry name" value="VESICLE PROTEIN SORTING-ASSOCIATED"/>
    <property type="match status" value="1"/>
</dbReference>
<sequence>MANDKEDEGISIPRLRRQDILNGFKSLRYETKYKALVLDHRSAHILAENLNTRNLDKLNIKKPYLQIKSAKEYQDIDAIYFLTPSFESVNDLIKDFSVDPTTTASGNPHGKYFRSAYVFFTSAVSLGLLKYLGRNEQVSRNIRAVMQLQVEFETFEQKVFITRLGNCPMYRMYSPHMASSSSSSTAISRGNNNGDGGFKNVELQFISKKIANFFELLKVLPSVRYFAPDKSVVPACRAHRLSQFVADELEERRKVTTSVLNSPKAKEYQSELIIVDRSVDPLAPVLHEFTYQAMVYDLLDINDENEFIYMNHDGKARKNKIKYHDPIWKKYGKLHICDAHPLITKEFNKFMDDNPELVDFEAGKRRGGRQLQKLVNKIEELHSKKRLFSLHVSLVQTCLKMYKKLKLNEIARIEQNLVMGETGSFEPYTKETALEDIRKTLSHLRQLKPATVKAIRKSMKKLDKIPSTKDQNFVTLVRHIKLEILDLVTINQNAIRLLMIYMLVHQVPQEKIMELIYEYEFDVDNLKIFDIRGFIKRLKEKRKAGKHPDGNGGEVSSSDESMISLQGGALKLKDPGSVSKEQLIIELKAIKKLIDINGLMALRNLKFMMRRSYISQVLYEIRNNKNNNDGDQGGSAFTFSNIVSLFTESDDDDDDGNEDGEVVYELSRYKPSIKSILHHSLLGKLNAQLFPPMEPSSERYSESSSRSSNSHNSSGDNTNVNEDIKSPPSSVVGSFMSMISGKTPASEFFQTLTTPTTANSTTNAAAAANTTTTDQSKTNSGGGGGGLISWFSTVSGSTSASPDPKESSDTTAPKEIPKSHPRVILFVIGGITMSEVRTAYELRKQHNCEVLVGSTHILTPSRYLNELAILRDNPVVLGGRQVNMSNSCYQLGYGAPAGIVFDPITPYLPKNVIPRSVIMSRAQNMRNRPSL</sequence>
<dbReference type="InterPro" id="IPR036045">
    <property type="entry name" value="Sec1-like_sf"/>
</dbReference>
<evidence type="ECO:0000313" key="4">
    <source>
        <dbReference type="Proteomes" id="UP001150538"/>
    </source>
</evidence>
<keyword evidence="4" id="KW-1185">Reference proteome</keyword>
<dbReference type="InterPro" id="IPR043127">
    <property type="entry name" value="Sec-1-like_dom3a"/>
</dbReference>